<dbReference type="AlphaFoldDB" id="A0A097H0D7"/>
<accession>A0A097H0D7</accession>
<organism evidence="1">
    <name type="scientific">Escherichia coli</name>
    <dbReference type="NCBI Taxonomy" id="562"/>
    <lineage>
        <taxon>Bacteria</taxon>
        <taxon>Pseudomonadati</taxon>
        <taxon>Pseudomonadota</taxon>
        <taxon>Gammaproteobacteria</taxon>
        <taxon>Enterobacterales</taxon>
        <taxon>Enterobacteriaceae</taxon>
        <taxon>Escherichia</taxon>
    </lineage>
</organism>
<proteinExistence type="predicted"/>
<reference evidence="1" key="1">
    <citation type="submission" date="2013-12" db="EMBL/GenBank/DDBJ databases">
        <title>completed sequence of plasmid pHNAH46-1.</title>
        <authorList>
            <person name="Liu J."/>
            <person name="He D."/>
            <person name="Li Q."/>
        </authorList>
    </citation>
    <scope>NUCLEOTIDE SEQUENCE</scope>
    <source>
        <strain evidence="1">AHC46</strain>
        <plasmid evidence="1">pHNAH46-1</plasmid>
    </source>
</reference>
<dbReference type="EMBL" id="KJ020576">
    <property type="protein sequence ID" value="AIT41616.1"/>
    <property type="molecule type" value="Genomic_DNA"/>
</dbReference>
<protein>
    <submittedName>
        <fullName evidence="1">Uncharacterized protein</fullName>
    </submittedName>
</protein>
<reference evidence="1" key="2">
    <citation type="journal article" date="2015" name="Antimicrob. Agents Chemother.">
        <title>blaCTX-M-1/9/1 Hybrid Genes May Have Been Generated from blaCTX-M-15 on an IncI2 Plasmid.</title>
        <authorList>
            <person name="Liu L."/>
            <person name="He D."/>
            <person name="Lv L."/>
            <person name="Liu W."/>
            <person name="Chen X."/>
            <person name="Zeng Z."/>
            <person name="Partridge S.R."/>
            <person name="Liu J.H."/>
        </authorList>
    </citation>
    <scope>NUCLEOTIDE SEQUENCE</scope>
    <source>
        <strain evidence="1">AHC46</strain>
        <plasmid evidence="1">pHNAH46-1</plasmid>
    </source>
</reference>
<evidence type="ECO:0000313" key="1">
    <source>
        <dbReference type="EMBL" id="AIT41616.1"/>
    </source>
</evidence>
<keyword evidence="1" id="KW-0614">Plasmid</keyword>
<geneLocation type="plasmid" evidence="1">
    <name>pHNAH46-1</name>
</geneLocation>
<name>A0A097H0D7_ECOLX</name>
<sequence>MGKESDMALTHHELCQIAYKFLKRNGFKVCFHDRFVAVTSTGEQPDAMGFRNSASCLIEAKCSRADLLADRKKRFRKNPSLGMGDWRFFISEPEIISVEDLPPGWGLLHVVNGRVRKVHGWPRGNCCWGNPDDKPFTGNKQVECDYMLSALRRMELRGHLNEIYDGVIVNKKEGNAA</sequence>
<gene>
    <name evidence="1" type="ORF">pHNAH46_032</name>
</gene>